<accession>A0A2G9R8N5</accession>
<dbReference type="Proteomes" id="UP000228934">
    <property type="component" value="Unassembled WGS sequence"/>
</dbReference>
<keyword evidence="1" id="KW-0472">Membrane</keyword>
<name>A0A2G9R8N5_AQUCT</name>
<organism evidence="2 3">
    <name type="scientific">Aquarana catesbeiana</name>
    <name type="common">American bullfrog</name>
    <name type="synonym">Rana catesbeiana</name>
    <dbReference type="NCBI Taxonomy" id="8400"/>
    <lineage>
        <taxon>Eukaryota</taxon>
        <taxon>Metazoa</taxon>
        <taxon>Chordata</taxon>
        <taxon>Craniata</taxon>
        <taxon>Vertebrata</taxon>
        <taxon>Euteleostomi</taxon>
        <taxon>Amphibia</taxon>
        <taxon>Batrachia</taxon>
        <taxon>Anura</taxon>
        <taxon>Neobatrachia</taxon>
        <taxon>Ranoidea</taxon>
        <taxon>Ranidae</taxon>
        <taxon>Aquarana</taxon>
    </lineage>
</organism>
<sequence length="73" mass="8507">MSDIAFTLSKLNFVSSRVVYFFMILNMPALPIKGNFYLMCPKKMLYNKHVGLFKNPFINAHVIVLWVKILLIN</sequence>
<keyword evidence="3" id="KW-1185">Reference proteome</keyword>
<evidence type="ECO:0000256" key="1">
    <source>
        <dbReference type="SAM" id="Phobius"/>
    </source>
</evidence>
<keyword evidence="1" id="KW-0812">Transmembrane</keyword>
<dbReference type="AlphaFoldDB" id="A0A2G9R8N5"/>
<proteinExistence type="predicted"/>
<evidence type="ECO:0000313" key="2">
    <source>
        <dbReference type="EMBL" id="PIO24230.1"/>
    </source>
</evidence>
<reference evidence="3" key="1">
    <citation type="journal article" date="2017" name="Nat. Commun.">
        <title>The North American bullfrog draft genome provides insight into hormonal regulation of long noncoding RNA.</title>
        <authorList>
            <person name="Hammond S.A."/>
            <person name="Warren R.L."/>
            <person name="Vandervalk B.P."/>
            <person name="Kucuk E."/>
            <person name="Khan H."/>
            <person name="Gibb E.A."/>
            <person name="Pandoh P."/>
            <person name="Kirk H."/>
            <person name="Zhao Y."/>
            <person name="Jones M."/>
            <person name="Mungall A.J."/>
            <person name="Coope R."/>
            <person name="Pleasance S."/>
            <person name="Moore R.A."/>
            <person name="Holt R.A."/>
            <person name="Round J.M."/>
            <person name="Ohora S."/>
            <person name="Walle B.V."/>
            <person name="Veldhoen N."/>
            <person name="Helbing C.C."/>
            <person name="Birol I."/>
        </authorList>
    </citation>
    <scope>NUCLEOTIDE SEQUENCE [LARGE SCALE GENOMIC DNA]</scope>
</reference>
<feature type="transmembrane region" description="Helical" evidence="1">
    <location>
        <begin position="52"/>
        <end position="72"/>
    </location>
</feature>
<keyword evidence="1" id="KW-1133">Transmembrane helix</keyword>
<feature type="non-terminal residue" evidence="2">
    <location>
        <position position="73"/>
    </location>
</feature>
<protein>
    <submittedName>
        <fullName evidence="2">Uncharacterized protein</fullName>
    </submittedName>
</protein>
<evidence type="ECO:0000313" key="3">
    <source>
        <dbReference type="Proteomes" id="UP000228934"/>
    </source>
</evidence>
<dbReference type="EMBL" id="KV957601">
    <property type="protein sequence ID" value="PIO24230.1"/>
    <property type="molecule type" value="Genomic_DNA"/>
</dbReference>
<gene>
    <name evidence="2" type="ORF">AB205_0099940</name>
</gene>